<evidence type="ECO:0000256" key="6">
    <source>
        <dbReference type="ARBA" id="ARBA00022660"/>
    </source>
</evidence>
<dbReference type="Gene3D" id="1.20.5.2700">
    <property type="match status" value="1"/>
</dbReference>
<comment type="function">
    <text evidence="1">Core subunit of the mitochondrial membrane respiratory chain NADH dehydrogenase (Complex I) that is believed to belong to the minimal assembly required for catalysis. Complex I functions in the transfer of electrons from NADH to the respiratory chain. The immediate electron acceptor for the enzyme is believed to be ubiquinone.</text>
</comment>
<evidence type="ECO:0000256" key="3">
    <source>
        <dbReference type="ARBA" id="ARBA00012944"/>
    </source>
</evidence>
<feature type="transmembrane region" description="Helical" evidence="17">
    <location>
        <begin position="332"/>
        <end position="350"/>
    </location>
</feature>
<dbReference type="InterPro" id="IPR003945">
    <property type="entry name" value="NU5C-like"/>
</dbReference>
<keyword evidence="23" id="KW-1185">Reference proteome</keyword>
<dbReference type="GO" id="GO:0008137">
    <property type="term" value="F:NADH dehydrogenase (ubiquinone) activity"/>
    <property type="evidence" value="ECO:0007669"/>
    <property type="project" value="UniProtKB-EC"/>
</dbReference>
<dbReference type="GO" id="GO:0005743">
    <property type="term" value="C:mitochondrial inner membrane"/>
    <property type="evidence" value="ECO:0007669"/>
    <property type="project" value="UniProtKB-SubCell"/>
</dbReference>
<dbReference type="PANTHER" id="PTHR42829">
    <property type="entry name" value="NADH-UBIQUINONE OXIDOREDUCTASE CHAIN 5"/>
    <property type="match status" value="1"/>
</dbReference>
<dbReference type="InterPro" id="IPR001516">
    <property type="entry name" value="Proton_antipo_N"/>
</dbReference>
<accession>E6ZZ88</accession>
<feature type="transmembrane region" description="Helical" evidence="17">
    <location>
        <begin position="113"/>
        <end position="129"/>
    </location>
</feature>
<dbReference type="Proteomes" id="UP000008867">
    <property type="component" value="Mitochondrion MT"/>
</dbReference>
<feature type="transmembrane region" description="Helical" evidence="17">
    <location>
        <begin position="26"/>
        <end position="47"/>
    </location>
</feature>
<dbReference type="NCBIfam" id="NF005141">
    <property type="entry name" value="PRK06590.1"/>
    <property type="match status" value="1"/>
</dbReference>
<dbReference type="SMR" id="E6ZZ88"/>
<keyword evidence="15 17" id="KW-0472">Membrane</keyword>
<geneLocation type="mitochondrion" evidence="22"/>
<keyword evidence="6" id="KW-0679">Respiratory chain</keyword>
<keyword evidence="14 17" id="KW-0496">Mitochondrion</keyword>
<dbReference type="GO" id="GO:0042773">
    <property type="term" value="P:ATP synthesis coupled electron transport"/>
    <property type="evidence" value="ECO:0007669"/>
    <property type="project" value="InterPro"/>
</dbReference>
<evidence type="ECO:0000259" key="20">
    <source>
        <dbReference type="Pfam" id="PF00662"/>
    </source>
</evidence>
<evidence type="ECO:0000256" key="8">
    <source>
        <dbReference type="ARBA" id="ARBA00022792"/>
    </source>
</evidence>
<dbReference type="PRINTS" id="PR01434">
    <property type="entry name" value="NADHDHGNASE5"/>
</dbReference>
<dbReference type="GO" id="GO:0003954">
    <property type="term" value="F:NADH dehydrogenase activity"/>
    <property type="evidence" value="ECO:0007669"/>
    <property type="project" value="TreeGrafter"/>
</dbReference>
<evidence type="ECO:0000256" key="12">
    <source>
        <dbReference type="ARBA" id="ARBA00023027"/>
    </source>
</evidence>
<comment type="subcellular location">
    <subcellularLocation>
        <location evidence="2">Mitochondrion inner membrane</location>
        <topology evidence="2">Multi-pass membrane protein</topology>
    </subcellularLocation>
</comment>
<keyword evidence="13 17" id="KW-0830">Ubiquinone</keyword>
<feature type="transmembrane region" description="Helical" evidence="17">
    <location>
        <begin position="135"/>
        <end position="155"/>
    </location>
</feature>
<dbReference type="eggNOG" id="KOG4668">
    <property type="taxonomic scope" value="Eukaryota"/>
</dbReference>
<evidence type="ECO:0000256" key="10">
    <source>
        <dbReference type="ARBA" id="ARBA00022982"/>
    </source>
</evidence>
<feature type="transmembrane region" description="Helical" evidence="17">
    <location>
        <begin position="362"/>
        <end position="388"/>
    </location>
</feature>
<evidence type="ECO:0000256" key="17">
    <source>
        <dbReference type="RuleBase" id="RU003404"/>
    </source>
</evidence>
<keyword evidence="10" id="KW-0249">Electron transport</keyword>
<evidence type="ECO:0000256" key="15">
    <source>
        <dbReference type="ARBA" id="ARBA00023136"/>
    </source>
</evidence>
<keyword evidence="5 17" id="KW-0813">Transport</keyword>
<feature type="transmembrane region" description="Helical" evidence="17">
    <location>
        <begin position="242"/>
        <end position="260"/>
    </location>
</feature>
<feature type="signal peptide" evidence="18">
    <location>
        <begin position="1"/>
        <end position="16"/>
    </location>
</feature>
<name>E6ZZ88_SPORE</name>
<feature type="domain" description="NADH-Ubiquinone oxidoreductase (complex I) chain 5 N-terminal" evidence="20">
    <location>
        <begin position="64"/>
        <end position="114"/>
    </location>
</feature>
<evidence type="ECO:0000256" key="16">
    <source>
        <dbReference type="ARBA" id="ARBA00049551"/>
    </source>
</evidence>
<dbReference type="InterPro" id="IPR001750">
    <property type="entry name" value="ND/Mrp_TM"/>
</dbReference>
<organism evidence="22 23">
    <name type="scientific">Sporisorium reilianum (strain SRZ2)</name>
    <name type="common">Maize head smut fungus</name>
    <dbReference type="NCBI Taxonomy" id="999809"/>
    <lineage>
        <taxon>Eukaryota</taxon>
        <taxon>Fungi</taxon>
        <taxon>Dikarya</taxon>
        <taxon>Basidiomycota</taxon>
        <taxon>Ustilaginomycotina</taxon>
        <taxon>Ustilaginomycetes</taxon>
        <taxon>Ustilaginales</taxon>
        <taxon>Ustilaginaceae</taxon>
        <taxon>Sporisorium</taxon>
    </lineage>
</organism>
<evidence type="ECO:0000256" key="1">
    <source>
        <dbReference type="ARBA" id="ARBA00003257"/>
    </source>
</evidence>
<protein>
    <recommendedName>
        <fullName evidence="4 17">NADH-ubiquinone oxidoreductase chain 5</fullName>
        <ecNumber evidence="3 17">7.1.1.2</ecNumber>
    </recommendedName>
</protein>
<feature type="transmembrane region" description="Helical" evidence="17">
    <location>
        <begin position="83"/>
        <end position="101"/>
    </location>
</feature>
<keyword evidence="8" id="KW-0999">Mitochondrion inner membrane</keyword>
<feature type="chain" id="PRO_5003217028" description="NADH-ubiquinone oxidoreductase chain 5" evidence="18">
    <location>
        <begin position="17"/>
        <end position="674"/>
    </location>
</feature>
<keyword evidence="9" id="KW-1278">Translocase</keyword>
<evidence type="ECO:0000256" key="2">
    <source>
        <dbReference type="ARBA" id="ARBA00004448"/>
    </source>
</evidence>
<keyword evidence="7 17" id="KW-0812">Transmembrane</keyword>
<sequence length="674" mass="74112">MYLSLLLLPMFGSAVAGLLGRKIGVTGAHIITCSCLITSAILAIVAFYEVGLCNSPVSINLISWIDSELMDVSWGFMFDSLTVSMLLPVLVVSSLVHIFSVDYMSADPHNQRFFAYLSMFTFFMLVLVTGDNYLIMFVGWEGIGISSYLLINFWFTRIQANKSAIKALVVNRVGDMFLSIGFFAIFFVFGNLDYNTVFSIAPFINETIITVIGLLLLLAAMGKSAQLGLHTWLPDQPSPTPVSALIHAATLVTAGVYLLLRSSPVIEYGPTTLIVITWVGALTAFFAASIGLLQNDLKRVIAYSTCSQMGYLFMACGLSQYNVALFHLVNHAFFKALLFLAAGAVLHATYDQQDQRRLGGLIGFLPFTYTAILIGSLSLMALPWLTGFYSKDIIIELAYGQYEFSGALAYWLGTISAGLTAFYSLRLISLTFLTYPNANKSVYNNVHDAPTIVMIPLAILSILAIFFGYVASDLFIGIGSDFLSPSLFTHPSHISLIEAENIPLLPKLLPVILSIVGAGAALYFYHVTPNVLINMTNNKVGRELYKFFNGKYYIDVMYNEYIIKGSLELGYTISKVLDRGIIEMVGPHGLTTGLTSGSNNIAKLDTGNLTSYALYISISVVTLLFVLFSSVLIKDFSVDIRIMFVLIAATIILPYVTENNTNNTPFHLFIWPLY</sequence>
<dbReference type="PANTHER" id="PTHR42829:SF2">
    <property type="entry name" value="NADH-UBIQUINONE OXIDOREDUCTASE CHAIN 5"/>
    <property type="match status" value="1"/>
</dbReference>
<evidence type="ECO:0000256" key="9">
    <source>
        <dbReference type="ARBA" id="ARBA00022967"/>
    </source>
</evidence>
<dbReference type="OrthoDB" id="2686308at2759"/>
<feature type="domain" description="NADH dehydrogenase subunit 5 C-terminal" evidence="21">
    <location>
        <begin position="423"/>
        <end position="626"/>
    </location>
</feature>
<feature type="transmembrane region" description="Helical" evidence="17">
    <location>
        <begin position="272"/>
        <end position="293"/>
    </location>
</feature>
<dbReference type="Pfam" id="PF00361">
    <property type="entry name" value="Proton_antipo_M"/>
    <property type="match status" value="1"/>
</dbReference>
<evidence type="ECO:0000256" key="4">
    <source>
        <dbReference type="ARBA" id="ARBA00021096"/>
    </source>
</evidence>
<dbReference type="VEuPathDB" id="FungiDB:sr17076"/>
<dbReference type="EMBL" id="FQ311469">
    <property type="protein sequence ID" value="CBQ72545.1"/>
    <property type="molecule type" value="Genomic_DNA"/>
</dbReference>
<comment type="function">
    <text evidence="17">Core subunit of the mitochondrial membrane respiratory chain NADH dehydrogenase (Complex I) which catalyzes electron transfer from NADH through the respiratory chain, using ubiquinone as an electron acceptor. Essential for the catalytic activity and assembly of complex I.</text>
</comment>
<evidence type="ECO:0000259" key="19">
    <source>
        <dbReference type="Pfam" id="PF00361"/>
    </source>
</evidence>
<gene>
    <name evidence="22" type="ORF">sr17076</name>
</gene>
<evidence type="ECO:0000256" key="7">
    <source>
        <dbReference type="ARBA" id="ARBA00022692"/>
    </source>
</evidence>
<feature type="transmembrane region" description="Helical" evidence="17">
    <location>
        <begin position="449"/>
        <end position="469"/>
    </location>
</feature>
<evidence type="ECO:0000256" key="11">
    <source>
        <dbReference type="ARBA" id="ARBA00022989"/>
    </source>
</evidence>
<feature type="transmembrane region" description="Helical" evidence="17">
    <location>
        <begin position="508"/>
        <end position="526"/>
    </location>
</feature>
<evidence type="ECO:0000256" key="14">
    <source>
        <dbReference type="ARBA" id="ARBA00023128"/>
    </source>
</evidence>
<feature type="transmembrane region" description="Helical" evidence="17">
    <location>
        <begin position="300"/>
        <end position="320"/>
    </location>
</feature>
<dbReference type="AlphaFoldDB" id="E6ZZ88"/>
<evidence type="ECO:0000256" key="18">
    <source>
        <dbReference type="SAM" id="SignalP"/>
    </source>
</evidence>
<feature type="transmembrane region" description="Helical" evidence="17">
    <location>
        <begin position="200"/>
        <end position="221"/>
    </location>
</feature>
<dbReference type="InterPro" id="IPR018393">
    <property type="entry name" value="NADHpl_OxRdtase_5_subgr"/>
</dbReference>
<proteinExistence type="inferred from homology"/>
<dbReference type="Pfam" id="PF00662">
    <property type="entry name" value="Proton_antipo_N"/>
    <property type="match status" value="1"/>
</dbReference>
<feature type="transmembrane region" description="Helical" evidence="17">
    <location>
        <begin position="612"/>
        <end position="633"/>
    </location>
</feature>
<comment type="catalytic activity">
    <reaction evidence="16 17">
        <text>a ubiquinone + NADH + 5 H(+)(in) = a ubiquinol + NAD(+) + 4 H(+)(out)</text>
        <dbReference type="Rhea" id="RHEA:29091"/>
        <dbReference type="Rhea" id="RHEA-COMP:9565"/>
        <dbReference type="Rhea" id="RHEA-COMP:9566"/>
        <dbReference type="ChEBI" id="CHEBI:15378"/>
        <dbReference type="ChEBI" id="CHEBI:16389"/>
        <dbReference type="ChEBI" id="CHEBI:17976"/>
        <dbReference type="ChEBI" id="CHEBI:57540"/>
        <dbReference type="ChEBI" id="CHEBI:57945"/>
        <dbReference type="EC" id="7.1.1.2"/>
    </reaction>
</comment>
<feature type="transmembrane region" description="Helical" evidence="17">
    <location>
        <begin position="408"/>
        <end position="428"/>
    </location>
</feature>
<keyword evidence="12 17" id="KW-0520">NAD</keyword>
<dbReference type="InterPro" id="IPR010934">
    <property type="entry name" value="NADH_DH_su5_C"/>
</dbReference>
<dbReference type="PRINTS" id="PR01435">
    <property type="entry name" value="NPOXDRDTASE5"/>
</dbReference>
<evidence type="ECO:0000313" key="22">
    <source>
        <dbReference type="EMBL" id="CBQ72545.1"/>
    </source>
</evidence>
<dbReference type="HOGENOM" id="CLU_007100_6_0_1"/>
<dbReference type="EC" id="7.1.1.2" evidence="3 17"/>
<evidence type="ECO:0000256" key="13">
    <source>
        <dbReference type="ARBA" id="ARBA00023075"/>
    </source>
</evidence>
<dbReference type="NCBIfam" id="TIGR01974">
    <property type="entry name" value="NDH_I_L"/>
    <property type="match status" value="1"/>
</dbReference>
<evidence type="ECO:0000259" key="21">
    <source>
        <dbReference type="Pfam" id="PF06455"/>
    </source>
</evidence>
<evidence type="ECO:0000256" key="5">
    <source>
        <dbReference type="ARBA" id="ARBA00022448"/>
    </source>
</evidence>
<reference evidence="22 23" key="1">
    <citation type="journal article" date="2010" name="Science">
        <title>Pathogenicity determinants in smut fungi revealed by genome comparison.</title>
        <authorList>
            <person name="Schirawski J."/>
            <person name="Mannhaupt G."/>
            <person name="Muench K."/>
            <person name="Brefort T."/>
            <person name="Schipper K."/>
            <person name="Doehlemann G."/>
            <person name="Di Stasio M."/>
            <person name="Roessel N."/>
            <person name="Mendoza-Mendoza A."/>
            <person name="Pester D."/>
            <person name="Mueller O."/>
            <person name="Winterberg B."/>
            <person name="Meyer E."/>
            <person name="Ghareeb H."/>
            <person name="Wollenberg T."/>
            <person name="Muensterkoetter M."/>
            <person name="Wong P."/>
            <person name="Walter M."/>
            <person name="Stukenbrock E."/>
            <person name="Gueldener U."/>
            <person name="Kahmann R."/>
        </authorList>
    </citation>
    <scope>NUCLEOTIDE SEQUENCE [LARGE SCALE GENOMIC DNA]</scope>
    <source>
        <strain evidence="23">SRZ2</strain>
    </source>
</reference>
<feature type="transmembrane region" description="Helical" evidence="17">
    <location>
        <begin position="640"/>
        <end position="657"/>
    </location>
</feature>
<keyword evidence="18" id="KW-0732">Signal</keyword>
<dbReference type="Pfam" id="PF06455">
    <property type="entry name" value="NADH5_C"/>
    <property type="match status" value="1"/>
</dbReference>
<feature type="domain" description="NADH:quinone oxidoreductase/Mrp antiporter transmembrane" evidence="19">
    <location>
        <begin position="132"/>
        <end position="409"/>
    </location>
</feature>
<comment type="similarity">
    <text evidence="17">Belongs to the complex I subunit 5 family.</text>
</comment>
<feature type="transmembrane region" description="Helical" evidence="17">
    <location>
        <begin position="176"/>
        <end position="194"/>
    </location>
</feature>
<dbReference type="GO" id="GO:0015990">
    <property type="term" value="P:electron transport coupled proton transport"/>
    <property type="evidence" value="ECO:0007669"/>
    <property type="project" value="TreeGrafter"/>
</dbReference>
<evidence type="ECO:0000313" key="23">
    <source>
        <dbReference type="Proteomes" id="UP000008867"/>
    </source>
</evidence>
<keyword evidence="11 17" id="KW-1133">Transmembrane helix</keyword>